<evidence type="ECO:0000313" key="3">
    <source>
        <dbReference type="Proteomes" id="UP000784128"/>
    </source>
</evidence>
<dbReference type="RefSeq" id="WP_214298490.1">
    <property type="nucleotide sequence ID" value="NZ_JAHDYS010000008.1"/>
</dbReference>
<dbReference type="NCBIfam" id="TIGR00305">
    <property type="entry name" value="putative toxin-antitoxin system toxin component, PIN family"/>
    <property type="match status" value="1"/>
</dbReference>
<dbReference type="CDD" id="cd09854">
    <property type="entry name" value="PIN_VapC-like"/>
    <property type="match status" value="1"/>
</dbReference>
<dbReference type="InterPro" id="IPR002850">
    <property type="entry name" value="PIN_toxin-like"/>
</dbReference>
<accession>A0ABS5U8N3</accession>
<keyword evidence="3" id="KW-1185">Reference proteome</keyword>
<protein>
    <submittedName>
        <fullName evidence="2">Toxin-antitoxin system toxin component, PIN family</fullName>
    </submittedName>
</protein>
<organism evidence="2 3">
    <name type="scientific">Pelotalea chapellei</name>
    <dbReference type="NCBI Taxonomy" id="44671"/>
    <lineage>
        <taxon>Bacteria</taxon>
        <taxon>Pseudomonadati</taxon>
        <taxon>Thermodesulfobacteriota</taxon>
        <taxon>Desulfuromonadia</taxon>
        <taxon>Geobacterales</taxon>
        <taxon>Geobacteraceae</taxon>
        <taxon>Pelotalea</taxon>
    </lineage>
</organism>
<evidence type="ECO:0000259" key="1">
    <source>
        <dbReference type="SMART" id="SM00670"/>
    </source>
</evidence>
<dbReference type="InterPro" id="IPR029060">
    <property type="entry name" value="PIN-like_dom_sf"/>
</dbReference>
<dbReference type="Pfam" id="PF13470">
    <property type="entry name" value="PIN_3"/>
    <property type="match status" value="1"/>
</dbReference>
<sequence length="156" mass="17455">MLTNISCDIVCNMNYRFVLDANVLVTALCNRDGASHLLIRWALADKISLLASPPLWLEYEAVLKRPEIRLRHGISIENLEIVLDTLAAHVEPVHLSYLWRPQLRDPNDEMVLETALNAAADALVTFNTKDFVDAASRFSLKLITPAECIKLTGDIS</sequence>
<dbReference type="Gene3D" id="3.40.50.1010">
    <property type="entry name" value="5'-nuclease"/>
    <property type="match status" value="1"/>
</dbReference>
<dbReference type="EMBL" id="JAHDYS010000008">
    <property type="protein sequence ID" value="MBT1072030.1"/>
    <property type="molecule type" value="Genomic_DNA"/>
</dbReference>
<dbReference type="Proteomes" id="UP000784128">
    <property type="component" value="Unassembled WGS sequence"/>
</dbReference>
<proteinExistence type="predicted"/>
<feature type="domain" description="PIN" evidence="1">
    <location>
        <begin position="15"/>
        <end position="132"/>
    </location>
</feature>
<name>A0ABS5U8N3_9BACT</name>
<evidence type="ECO:0000313" key="2">
    <source>
        <dbReference type="EMBL" id="MBT1072030.1"/>
    </source>
</evidence>
<dbReference type="PANTHER" id="PTHR34610:SF3">
    <property type="entry name" value="SSL7007 PROTEIN"/>
    <property type="match status" value="1"/>
</dbReference>
<comment type="caution">
    <text evidence="2">The sequence shown here is derived from an EMBL/GenBank/DDBJ whole genome shotgun (WGS) entry which is preliminary data.</text>
</comment>
<dbReference type="InterPro" id="IPR002716">
    <property type="entry name" value="PIN_dom"/>
</dbReference>
<dbReference type="PANTHER" id="PTHR34610">
    <property type="entry name" value="SSL7007 PROTEIN"/>
    <property type="match status" value="1"/>
</dbReference>
<reference evidence="2 3" key="1">
    <citation type="submission" date="2021-05" db="EMBL/GenBank/DDBJ databases">
        <title>The draft genome of Geobacter chapellei DSM 13688.</title>
        <authorList>
            <person name="Xu Z."/>
            <person name="Masuda Y."/>
            <person name="Itoh H."/>
            <person name="Senoo K."/>
        </authorList>
    </citation>
    <scope>NUCLEOTIDE SEQUENCE [LARGE SCALE GENOMIC DNA]</scope>
    <source>
        <strain evidence="2 3">DSM 13688</strain>
    </source>
</reference>
<dbReference type="SMART" id="SM00670">
    <property type="entry name" value="PINc"/>
    <property type="match status" value="1"/>
</dbReference>
<gene>
    <name evidence="2" type="ORF">KJB30_09560</name>
</gene>
<dbReference type="SUPFAM" id="SSF88723">
    <property type="entry name" value="PIN domain-like"/>
    <property type="match status" value="1"/>
</dbReference>